<dbReference type="Pfam" id="PF01863">
    <property type="entry name" value="YgjP-like"/>
    <property type="match status" value="1"/>
</dbReference>
<dbReference type="InterPro" id="IPR002725">
    <property type="entry name" value="YgjP-like_metallopeptidase"/>
</dbReference>
<feature type="domain" description="YgjP-like metallopeptidase" evidence="2">
    <location>
        <begin position="125"/>
        <end position="190"/>
    </location>
</feature>
<protein>
    <submittedName>
        <fullName evidence="3">Putative metal-dependent hydrolase</fullName>
    </submittedName>
</protein>
<dbReference type="CDD" id="cd07344">
    <property type="entry name" value="M48_yhfN_like"/>
    <property type="match status" value="1"/>
</dbReference>
<keyword evidence="3" id="KW-0378">Hydrolase</keyword>
<name>A0A4Y8X2D2_9MICC</name>
<dbReference type="Gene3D" id="3.30.2010.10">
    <property type="entry name" value="Metalloproteases ('zincins'), catalytic domain"/>
    <property type="match status" value="1"/>
</dbReference>
<keyword evidence="4" id="KW-1185">Reference proteome</keyword>
<evidence type="ECO:0000259" key="2">
    <source>
        <dbReference type="Pfam" id="PF01863"/>
    </source>
</evidence>
<accession>A0A4Y8X2D2</accession>
<dbReference type="PANTHER" id="PTHR30399:SF1">
    <property type="entry name" value="UTP PYROPHOSPHATASE"/>
    <property type="match status" value="1"/>
</dbReference>
<dbReference type="RefSeq" id="WP_135029582.1">
    <property type="nucleotide sequence ID" value="NZ_BMLA01000005.1"/>
</dbReference>
<evidence type="ECO:0000313" key="4">
    <source>
        <dbReference type="Proteomes" id="UP000560081"/>
    </source>
</evidence>
<feature type="region of interest" description="Disordered" evidence="1">
    <location>
        <begin position="61"/>
        <end position="92"/>
    </location>
</feature>
<reference evidence="3 4" key="1">
    <citation type="submission" date="2020-08" db="EMBL/GenBank/DDBJ databases">
        <title>Sequencing the genomes of 1000 actinobacteria strains.</title>
        <authorList>
            <person name="Klenk H.-P."/>
        </authorList>
    </citation>
    <scope>NUCLEOTIDE SEQUENCE [LARGE SCALE GENOMIC DNA]</scope>
    <source>
        <strain evidence="3 4">DSM 19079</strain>
    </source>
</reference>
<sequence length="231" mass="24630">MAPTRTAVDLDWEGTPVRLVRSVRRTRTVAAVWREGRLQVSVPARLSPAEERRWIARMIQRAPAAPRRPDHDAAPPSPHGTIPPAPRGGADPALAARAEAIAAAHLDAAVPGGRVPRPVSVTWSARQRRRWGSCTPARGTIRLSAQLRGMPDWVVDAVLGHELAHLVESGHGPRFQALVARLPRYREAMAFLAGVTHASSRGITAAHAPADDGVAAPAGAWPGGDDDVVVE</sequence>
<dbReference type="GO" id="GO:0016787">
    <property type="term" value="F:hydrolase activity"/>
    <property type="evidence" value="ECO:0007669"/>
    <property type="project" value="UniProtKB-KW"/>
</dbReference>
<comment type="caution">
    <text evidence="3">The sequence shown here is derived from an EMBL/GenBank/DDBJ whole genome shotgun (WGS) entry which is preliminary data.</text>
</comment>
<dbReference type="Proteomes" id="UP000560081">
    <property type="component" value="Unassembled WGS sequence"/>
</dbReference>
<evidence type="ECO:0000256" key="1">
    <source>
        <dbReference type="SAM" id="MobiDB-lite"/>
    </source>
</evidence>
<organism evidence="3 4">
    <name type="scientific">Micrococcus flavus</name>
    <dbReference type="NCBI Taxonomy" id="384602"/>
    <lineage>
        <taxon>Bacteria</taxon>
        <taxon>Bacillati</taxon>
        <taxon>Actinomycetota</taxon>
        <taxon>Actinomycetes</taxon>
        <taxon>Micrococcales</taxon>
        <taxon>Micrococcaceae</taxon>
        <taxon>Micrococcus</taxon>
    </lineage>
</organism>
<dbReference type="InterPro" id="IPR053136">
    <property type="entry name" value="UTP_pyrophosphatase-like"/>
</dbReference>
<proteinExistence type="predicted"/>
<feature type="compositionally biased region" description="Pro residues" evidence="1">
    <location>
        <begin position="75"/>
        <end position="86"/>
    </location>
</feature>
<dbReference type="PANTHER" id="PTHR30399">
    <property type="entry name" value="UNCHARACTERIZED PROTEIN YGJP"/>
    <property type="match status" value="1"/>
</dbReference>
<dbReference type="EMBL" id="JACHMC010000001">
    <property type="protein sequence ID" value="MBB4882367.1"/>
    <property type="molecule type" value="Genomic_DNA"/>
</dbReference>
<evidence type="ECO:0000313" key="3">
    <source>
        <dbReference type="EMBL" id="MBB4882367.1"/>
    </source>
</evidence>
<dbReference type="OrthoDB" id="9811177at2"/>
<gene>
    <name evidence="3" type="ORF">BJ976_000718</name>
</gene>
<dbReference type="AlphaFoldDB" id="A0A4Y8X2D2"/>